<keyword evidence="6" id="KW-1185">Reference proteome</keyword>
<evidence type="ECO:0000259" key="4">
    <source>
        <dbReference type="PROSITE" id="PS01124"/>
    </source>
</evidence>
<feature type="domain" description="HTH araC/xylS-type" evidence="4">
    <location>
        <begin position="188"/>
        <end position="289"/>
    </location>
</feature>
<dbReference type="PANTHER" id="PTHR46796:SF6">
    <property type="entry name" value="ARAC SUBFAMILY"/>
    <property type="match status" value="1"/>
</dbReference>
<sequence length="292" mass="31733">MNPVSQVYDLPVTPAMECTVKGRIALPGVVMELHHYRFRGQQGAIFSSPRSFLDLALSPRPGQPCGGYGGMIEGGANALGDVLFVPAGSELHTKWGEGEQTSICCGFDGSGFDNDEPDLSCDALQASLDVRSPAVRDALRRIASEIAQPGFCSEILAQAIWVQTAIELQRYLRFSGGEGEMRVSGLSRSKLQYINERIEQPGKPPSVAELAAECGLSTRHFFRQFKTATGQTLTSYVTDRKIGRAKQLLRQPGPAIKVIAWDCGFDSAAAFSAAFRKATGFTPRQFREAMLH</sequence>
<keyword evidence="3" id="KW-0804">Transcription</keyword>
<dbReference type="OrthoDB" id="7508028at2"/>
<dbReference type="InterPro" id="IPR009057">
    <property type="entry name" value="Homeodomain-like_sf"/>
</dbReference>
<evidence type="ECO:0000313" key="5">
    <source>
        <dbReference type="EMBL" id="ALR21809.1"/>
    </source>
</evidence>
<dbReference type="InterPro" id="IPR020449">
    <property type="entry name" value="Tscrpt_reg_AraC-type_HTH"/>
</dbReference>
<name>A0A0S3F261_9SPHN</name>
<dbReference type="EMBL" id="CP013264">
    <property type="protein sequence ID" value="ALR21809.1"/>
    <property type="molecule type" value="Genomic_DNA"/>
</dbReference>
<accession>A0A0S3F261</accession>
<dbReference type="InterPro" id="IPR050204">
    <property type="entry name" value="AraC_XylS_family_regulators"/>
</dbReference>
<protein>
    <submittedName>
        <fullName evidence="5">AraC family transcriptional regulator</fullName>
    </submittedName>
</protein>
<dbReference type="PRINTS" id="PR00032">
    <property type="entry name" value="HTHARAC"/>
</dbReference>
<dbReference type="STRING" id="1332080.ATN00_17420"/>
<dbReference type="InterPro" id="IPR018062">
    <property type="entry name" value="HTH_AraC-typ_CS"/>
</dbReference>
<dbReference type="GO" id="GO:0003700">
    <property type="term" value="F:DNA-binding transcription factor activity"/>
    <property type="evidence" value="ECO:0007669"/>
    <property type="project" value="InterPro"/>
</dbReference>
<dbReference type="AlphaFoldDB" id="A0A0S3F261"/>
<organism evidence="5 6">
    <name type="scientific">Sphingobium baderi</name>
    <dbReference type="NCBI Taxonomy" id="1332080"/>
    <lineage>
        <taxon>Bacteria</taxon>
        <taxon>Pseudomonadati</taxon>
        <taxon>Pseudomonadota</taxon>
        <taxon>Alphaproteobacteria</taxon>
        <taxon>Sphingomonadales</taxon>
        <taxon>Sphingomonadaceae</taxon>
        <taxon>Sphingobium</taxon>
    </lineage>
</organism>
<keyword evidence="1" id="KW-0805">Transcription regulation</keyword>
<dbReference type="InterPro" id="IPR018060">
    <property type="entry name" value="HTH_AraC"/>
</dbReference>
<evidence type="ECO:0000313" key="6">
    <source>
        <dbReference type="Proteomes" id="UP000056968"/>
    </source>
</evidence>
<gene>
    <name evidence="5" type="ORF">ATN00_17420</name>
</gene>
<dbReference type="PANTHER" id="PTHR46796">
    <property type="entry name" value="HTH-TYPE TRANSCRIPTIONAL ACTIVATOR RHAS-RELATED"/>
    <property type="match status" value="1"/>
</dbReference>
<dbReference type="Pfam" id="PF12833">
    <property type="entry name" value="HTH_18"/>
    <property type="match status" value="1"/>
</dbReference>
<dbReference type="PROSITE" id="PS01124">
    <property type="entry name" value="HTH_ARAC_FAMILY_2"/>
    <property type="match status" value="1"/>
</dbReference>
<keyword evidence="2" id="KW-0238">DNA-binding</keyword>
<dbReference type="RefSeq" id="WP_062066984.1">
    <property type="nucleotide sequence ID" value="NZ_CP013264.1"/>
</dbReference>
<dbReference type="KEGG" id="sbd:ATN00_17420"/>
<proteinExistence type="predicted"/>
<dbReference type="SMART" id="SM00342">
    <property type="entry name" value="HTH_ARAC"/>
    <property type="match status" value="1"/>
</dbReference>
<dbReference type="GO" id="GO:0043565">
    <property type="term" value="F:sequence-specific DNA binding"/>
    <property type="evidence" value="ECO:0007669"/>
    <property type="project" value="InterPro"/>
</dbReference>
<evidence type="ECO:0000256" key="3">
    <source>
        <dbReference type="ARBA" id="ARBA00023163"/>
    </source>
</evidence>
<dbReference type="Gene3D" id="1.10.10.60">
    <property type="entry name" value="Homeodomain-like"/>
    <property type="match status" value="2"/>
</dbReference>
<dbReference type="Proteomes" id="UP000056968">
    <property type="component" value="Chromosome"/>
</dbReference>
<evidence type="ECO:0000256" key="2">
    <source>
        <dbReference type="ARBA" id="ARBA00023125"/>
    </source>
</evidence>
<evidence type="ECO:0000256" key="1">
    <source>
        <dbReference type="ARBA" id="ARBA00023015"/>
    </source>
</evidence>
<reference evidence="5 6" key="1">
    <citation type="submission" date="2015-11" db="EMBL/GenBank/DDBJ databases">
        <title>A Two-component Flavoprotein Monooxygenase System MeaXY Responsible for para-Hydroxylation of 2-Methyl-6-ethylaniline and 2,6-Diethylaniline in Sphingobium baderi DE-13.</title>
        <authorList>
            <person name="Cheng M."/>
            <person name="Meng Q."/>
            <person name="Yang Y."/>
            <person name="Chu C."/>
            <person name="Yan X."/>
            <person name="He J."/>
            <person name="Li S."/>
        </authorList>
    </citation>
    <scope>NUCLEOTIDE SEQUENCE [LARGE SCALE GENOMIC DNA]</scope>
    <source>
        <strain evidence="5 6">DE-13</strain>
    </source>
</reference>
<dbReference type="PROSITE" id="PS00041">
    <property type="entry name" value="HTH_ARAC_FAMILY_1"/>
    <property type="match status" value="1"/>
</dbReference>
<dbReference type="SUPFAM" id="SSF46689">
    <property type="entry name" value="Homeodomain-like"/>
    <property type="match status" value="2"/>
</dbReference>